<gene>
    <name evidence="1" type="ORF">H5P28_16650</name>
</gene>
<dbReference type="EMBL" id="JACHVB010000057">
    <property type="protein sequence ID" value="MBC2595896.1"/>
    <property type="molecule type" value="Genomic_DNA"/>
</dbReference>
<dbReference type="Pfam" id="PF17957">
    <property type="entry name" value="Big_7"/>
    <property type="match status" value="1"/>
</dbReference>
<keyword evidence="2" id="KW-1185">Reference proteome</keyword>
<proteinExistence type="predicted"/>
<reference evidence="1 2" key="1">
    <citation type="submission" date="2020-07" db="EMBL/GenBank/DDBJ databases">
        <authorList>
            <person name="Feng X."/>
        </authorList>
    </citation>
    <scope>NUCLEOTIDE SEQUENCE [LARGE SCALE GENOMIC DNA]</scope>
    <source>
        <strain evidence="1 2">JCM31066</strain>
    </source>
</reference>
<name>A0A842HK18_9BACT</name>
<dbReference type="RefSeq" id="WP_185676828.1">
    <property type="nucleotide sequence ID" value="NZ_JACHVB010000057.1"/>
</dbReference>
<feature type="non-terminal residue" evidence="1">
    <location>
        <position position="1"/>
    </location>
</feature>
<organism evidence="1 2">
    <name type="scientific">Ruficoccus amylovorans</name>
    <dbReference type="NCBI Taxonomy" id="1804625"/>
    <lineage>
        <taxon>Bacteria</taxon>
        <taxon>Pseudomonadati</taxon>
        <taxon>Verrucomicrobiota</taxon>
        <taxon>Opitutia</taxon>
        <taxon>Puniceicoccales</taxon>
        <taxon>Cerasicoccaceae</taxon>
        <taxon>Ruficoccus</taxon>
    </lineage>
</organism>
<comment type="caution">
    <text evidence="1">The sequence shown here is derived from an EMBL/GenBank/DDBJ whole genome shotgun (WGS) entry which is preliminary data.</text>
</comment>
<protein>
    <submittedName>
        <fullName evidence="1">Ig-like domain-containing protein</fullName>
    </submittedName>
</protein>
<dbReference type="InterPro" id="IPR013783">
    <property type="entry name" value="Ig-like_fold"/>
</dbReference>
<accession>A0A842HK18</accession>
<dbReference type="Gene3D" id="2.60.40.10">
    <property type="entry name" value="Immunoglobulins"/>
    <property type="match status" value="1"/>
</dbReference>
<dbReference type="Proteomes" id="UP000546464">
    <property type="component" value="Unassembled WGS sequence"/>
</dbReference>
<dbReference type="AlphaFoldDB" id="A0A842HK18"/>
<evidence type="ECO:0000313" key="2">
    <source>
        <dbReference type="Proteomes" id="UP000546464"/>
    </source>
</evidence>
<sequence length="281" mass="29273">YAPANLGQAKHLAKAAYLEMESQETGSAGSEVASMVANFSTNPGINYAPLNLGQLKALAKPFYDVMHAADGFIIVLSDGTSLSSGEYPWDPATPLSANYAPANLGQLKYVFSFSLEEWGVEVTPPEVPGEYERAFVYLVEPTIRYAVVGQAIGLKAVASFPGDTVSGVKFYTNGVLLGPEDSSPPYESGWSPSGIGSYALQAKASSLGGGSVLSPVWIVVIQEDVNGDGLGDVWAMANGVTGPGDDDDGDGMTALDEFASGLSAGIKDHPVVGLEYFSVSL</sequence>
<evidence type="ECO:0000313" key="1">
    <source>
        <dbReference type="EMBL" id="MBC2595896.1"/>
    </source>
</evidence>